<keyword evidence="2" id="KW-1185">Reference proteome</keyword>
<dbReference type="EMBL" id="BGZK01001693">
    <property type="protein sequence ID" value="GBP84683.1"/>
    <property type="molecule type" value="Genomic_DNA"/>
</dbReference>
<sequence length="76" mass="8502">MNHKRSSARVCARAIRGSEQCNARNLGNYDHLKIDGTPSAPKRAHTSHTQVIRRAVIEPTLHSLLKHKSAHVPMSR</sequence>
<protein>
    <submittedName>
        <fullName evidence="1">Uncharacterized protein</fullName>
    </submittedName>
</protein>
<dbReference type="AlphaFoldDB" id="A0A4C1ZBZ7"/>
<evidence type="ECO:0000313" key="1">
    <source>
        <dbReference type="EMBL" id="GBP84683.1"/>
    </source>
</evidence>
<reference evidence="1 2" key="1">
    <citation type="journal article" date="2019" name="Commun. Biol.">
        <title>The bagworm genome reveals a unique fibroin gene that provides high tensile strength.</title>
        <authorList>
            <person name="Kono N."/>
            <person name="Nakamura H."/>
            <person name="Ohtoshi R."/>
            <person name="Tomita M."/>
            <person name="Numata K."/>
            <person name="Arakawa K."/>
        </authorList>
    </citation>
    <scope>NUCLEOTIDE SEQUENCE [LARGE SCALE GENOMIC DNA]</scope>
</reference>
<comment type="caution">
    <text evidence="1">The sequence shown here is derived from an EMBL/GenBank/DDBJ whole genome shotgun (WGS) entry which is preliminary data.</text>
</comment>
<organism evidence="1 2">
    <name type="scientific">Eumeta variegata</name>
    <name type="common">Bagworm moth</name>
    <name type="synonym">Eumeta japonica</name>
    <dbReference type="NCBI Taxonomy" id="151549"/>
    <lineage>
        <taxon>Eukaryota</taxon>
        <taxon>Metazoa</taxon>
        <taxon>Ecdysozoa</taxon>
        <taxon>Arthropoda</taxon>
        <taxon>Hexapoda</taxon>
        <taxon>Insecta</taxon>
        <taxon>Pterygota</taxon>
        <taxon>Neoptera</taxon>
        <taxon>Endopterygota</taxon>
        <taxon>Lepidoptera</taxon>
        <taxon>Glossata</taxon>
        <taxon>Ditrysia</taxon>
        <taxon>Tineoidea</taxon>
        <taxon>Psychidae</taxon>
        <taxon>Oiketicinae</taxon>
        <taxon>Eumeta</taxon>
    </lineage>
</organism>
<name>A0A4C1ZBZ7_EUMVA</name>
<dbReference type="Proteomes" id="UP000299102">
    <property type="component" value="Unassembled WGS sequence"/>
</dbReference>
<proteinExistence type="predicted"/>
<gene>
    <name evidence="1" type="ORF">EVAR_60283_1</name>
</gene>
<accession>A0A4C1ZBZ7</accession>
<evidence type="ECO:0000313" key="2">
    <source>
        <dbReference type="Proteomes" id="UP000299102"/>
    </source>
</evidence>